<feature type="compositionally biased region" description="Low complexity" evidence="1">
    <location>
        <begin position="307"/>
        <end position="357"/>
    </location>
</feature>
<evidence type="ECO:0000313" key="3">
    <source>
        <dbReference type="Proteomes" id="UP001218218"/>
    </source>
</evidence>
<feature type="region of interest" description="Disordered" evidence="1">
    <location>
        <begin position="119"/>
        <end position="156"/>
    </location>
</feature>
<proteinExistence type="predicted"/>
<accession>A0AAD7EXH3</accession>
<evidence type="ECO:0000313" key="2">
    <source>
        <dbReference type="EMBL" id="KAJ7354466.1"/>
    </source>
</evidence>
<gene>
    <name evidence="2" type="ORF">DFH08DRAFT_985076</name>
</gene>
<feature type="region of interest" description="Disordered" evidence="1">
    <location>
        <begin position="294"/>
        <end position="402"/>
    </location>
</feature>
<organism evidence="2 3">
    <name type="scientific">Mycena albidolilacea</name>
    <dbReference type="NCBI Taxonomy" id="1033008"/>
    <lineage>
        <taxon>Eukaryota</taxon>
        <taxon>Fungi</taxon>
        <taxon>Dikarya</taxon>
        <taxon>Basidiomycota</taxon>
        <taxon>Agaricomycotina</taxon>
        <taxon>Agaricomycetes</taxon>
        <taxon>Agaricomycetidae</taxon>
        <taxon>Agaricales</taxon>
        <taxon>Marasmiineae</taxon>
        <taxon>Mycenaceae</taxon>
        <taxon>Mycena</taxon>
    </lineage>
</organism>
<feature type="region of interest" description="Disordered" evidence="1">
    <location>
        <begin position="211"/>
        <end position="234"/>
    </location>
</feature>
<name>A0AAD7EXH3_9AGAR</name>
<feature type="compositionally biased region" description="Low complexity" evidence="1">
    <location>
        <begin position="369"/>
        <end position="388"/>
    </location>
</feature>
<keyword evidence="3" id="KW-1185">Reference proteome</keyword>
<evidence type="ECO:0000256" key="1">
    <source>
        <dbReference type="SAM" id="MobiDB-lite"/>
    </source>
</evidence>
<feature type="non-terminal residue" evidence="2">
    <location>
        <position position="1"/>
    </location>
</feature>
<reference evidence="2" key="1">
    <citation type="submission" date="2023-03" db="EMBL/GenBank/DDBJ databases">
        <title>Massive genome expansion in bonnet fungi (Mycena s.s.) driven by repeated elements and novel gene families across ecological guilds.</title>
        <authorList>
            <consortium name="Lawrence Berkeley National Laboratory"/>
            <person name="Harder C.B."/>
            <person name="Miyauchi S."/>
            <person name="Viragh M."/>
            <person name="Kuo A."/>
            <person name="Thoen E."/>
            <person name="Andreopoulos B."/>
            <person name="Lu D."/>
            <person name="Skrede I."/>
            <person name="Drula E."/>
            <person name="Henrissat B."/>
            <person name="Morin E."/>
            <person name="Kohler A."/>
            <person name="Barry K."/>
            <person name="LaButti K."/>
            <person name="Morin E."/>
            <person name="Salamov A."/>
            <person name="Lipzen A."/>
            <person name="Mereny Z."/>
            <person name="Hegedus B."/>
            <person name="Baldrian P."/>
            <person name="Stursova M."/>
            <person name="Weitz H."/>
            <person name="Taylor A."/>
            <person name="Grigoriev I.V."/>
            <person name="Nagy L.G."/>
            <person name="Martin F."/>
            <person name="Kauserud H."/>
        </authorList>
    </citation>
    <scope>NUCLEOTIDE SEQUENCE</scope>
    <source>
        <strain evidence="2">CBHHK002</strain>
    </source>
</reference>
<feature type="region of interest" description="Disordered" evidence="1">
    <location>
        <begin position="1"/>
        <end position="28"/>
    </location>
</feature>
<dbReference type="EMBL" id="JARIHO010000010">
    <property type="protein sequence ID" value="KAJ7354466.1"/>
    <property type="molecule type" value="Genomic_DNA"/>
</dbReference>
<dbReference type="AlphaFoldDB" id="A0AAD7EXH3"/>
<comment type="caution">
    <text evidence="2">The sequence shown here is derived from an EMBL/GenBank/DDBJ whole genome shotgun (WGS) entry which is preliminary data.</text>
</comment>
<feature type="compositionally biased region" description="Basic and acidic residues" evidence="1">
    <location>
        <begin position="1"/>
        <end position="11"/>
    </location>
</feature>
<dbReference type="Proteomes" id="UP001218218">
    <property type="component" value="Unassembled WGS sequence"/>
</dbReference>
<protein>
    <submittedName>
        <fullName evidence="2">Uncharacterized protein</fullName>
    </submittedName>
</protein>
<sequence length="402" mass="43424">MLSMRPDDARQRNMATAYTKTPGRENAHATASRLMTVQSKGRLQPQTQDLGRTKSLQHLAPATEKKSSNVATHLITTTAKRPFGDKTPFPNRQQQQAFATPLPGAEGKLAKLVLDPNPKLEVAPHGTTPASAPRPSATRTHVRAPRTSGRLSGTGLDPIEAPVFSLLPDHGHLKQFQTPAVNGRPWDVSPMAPSPEPLLSTLDSLSVEPEEDFDEVEYMPPKPPVELWTPPEEWHLPDYGEVGREMRRRAEGWCDYDDERPVDIEVDEMKVDWAMPQLEMAELESDDPFALALALPSAPPTSKQQVPTRRPLATRTPTVSGRTTTTTASGSTSTNPYARTIATTRPRARAATTAATAGNPYAPRKMGLRTGATASTPASSAAAAPGGRAPRGRPPVRGTTTT</sequence>